<sequence length="992" mass="113713">MSVDDAVEQLWKMKARRSRQRELRDFEERMLLDNLEETNRRLKGSPLPKNHRRQLQLSKDKAIRDMQIQYERARERKFYGEPRRSYRKEPDPARYNPQSDPKVRQLAENHGRQMEHLQSRNRDLERQREEIRRRLEGLGRRPVKDDDSMNALLQELKEQEARNQRMLEELRRILAAQNIHIPVTETKKQQYIYPIYYGNSLVAEIIAVRQAYLQNGGNDPDILQQLAQMQAEAQAIDDSLRNRPPPKQKDKQNVNHHSLLTLELENERLQRQLLLLQEQNLQAKHRRKDDREDELERELRRMQQDHLRKMHELQREIEKLRHESMLLRIHDQPSKIIVHQPPPVQITSPAPMPVQTQFVEVDRLAPYDYSAGFVIFYDFVLNLDPRIAAIRLIVGLHNSQAKLGEPTILPLVYTEPPDRQSAHGTVNAVIGARQPVPRCPPQPDLGIVVELQAAGSVPGSEHDQSRLITKAWTKIPLFDSQERLMAGRHRMPLRAVPIKPYIPMEELSSVPQYGQAELYYRIVNMRDAPSQSMATIAAVNQDMYQMAPVGGVVLTQVAITPPLLSTPPPGSPKDYSHKVRNMNMPPTQTLSTTSDPIIGFQVDRVKHAELGEGKVRLTAYYHSSGKIVQSATSPVTCSTTSVRSNFKFNYHVFGQQEASFQDVKMGGDMLLIVRFYLRRQLSAQTDDVDPADGAGPQYGEETLVAWAAIPLVLPLQGDLSPRDRKEFNPSFMRINTGTHTLKLFQPPVPEPTDIPLDTHHHRQRNYKRYGNATVRIHIFHGQPRPGSLTPSELSDEEDSVLPEFAWLPFERKSPPVEPFTAGDGFDIYIDGCRFLPDSVTYSRVAARILDRKYEVYGKDISTSVKIDSEIYNPVYEYKSEFREAQVPPSATLLFKVYTIDNFYRKLTVVGYACLNVFVESGTERQPLADKAGLQVSLNEGAHQLRIYSQGPNGVDPFTEKCLRDTNVRYVPCASLLVRLTKVPKGPKGKPLE</sequence>
<reference evidence="3" key="1">
    <citation type="submission" date="2021-04" db="EMBL/GenBank/DDBJ databases">
        <authorList>
            <consortium name="Molecular Ecology Group"/>
        </authorList>
    </citation>
    <scope>NUCLEOTIDE SEQUENCE</scope>
</reference>
<dbReference type="InterPro" id="IPR038800">
    <property type="entry name" value="CCDC17"/>
</dbReference>
<dbReference type="PANTHER" id="PTHR33820:SF2">
    <property type="entry name" value="COILED-COIL DOMAIN-CONTAINING PROTEIN 17"/>
    <property type="match status" value="1"/>
</dbReference>
<keyword evidence="1" id="KW-0175">Coiled coil</keyword>
<accession>A0A8S3Z3Z2</accession>
<evidence type="ECO:0000313" key="3">
    <source>
        <dbReference type="EMBL" id="CAG5122072.1"/>
    </source>
</evidence>
<evidence type="ECO:0000313" key="4">
    <source>
        <dbReference type="Proteomes" id="UP000678393"/>
    </source>
</evidence>
<organism evidence="3 4">
    <name type="scientific">Candidula unifasciata</name>
    <dbReference type="NCBI Taxonomy" id="100452"/>
    <lineage>
        <taxon>Eukaryota</taxon>
        <taxon>Metazoa</taxon>
        <taxon>Spiralia</taxon>
        <taxon>Lophotrochozoa</taxon>
        <taxon>Mollusca</taxon>
        <taxon>Gastropoda</taxon>
        <taxon>Heterobranchia</taxon>
        <taxon>Euthyneura</taxon>
        <taxon>Panpulmonata</taxon>
        <taxon>Eupulmonata</taxon>
        <taxon>Stylommatophora</taxon>
        <taxon>Helicina</taxon>
        <taxon>Helicoidea</taxon>
        <taxon>Geomitridae</taxon>
        <taxon>Candidula</taxon>
    </lineage>
</organism>
<feature type="non-terminal residue" evidence="3">
    <location>
        <position position="1"/>
    </location>
</feature>
<gene>
    <name evidence="3" type="ORF">CUNI_LOCUS7630</name>
</gene>
<dbReference type="PANTHER" id="PTHR33820">
    <property type="entry name" value="COILED-COIL DOMAIN-CONTAINING PROTEIN 17"/>
    <property type="match status" value="1"/>
</dbReference>
<dbReference type="EMBL" id="CAJHNH020001224">
    <property type="protein sequence ID" value="CAG5122072.1"/>
    <property type="molecule type" value="Genomic_DNA"/>
</dbReference>
<keyword evidence="4" id="KW-1185">Reference proteome</keyword>
<protein>
    <submittedName>
        <fullName evidence="3">Uncharacterized protein</fullName>
    </submittedName>
</protein>
<dbReference type="Proteomes" id="UP000678393">
    <property type="component" value="Unassembled WGS sequence"/>
</dbReference>
<proteinExistence type="predicted"/>
<evidence type="ECO:0000256" key="1">
    <source>
        <dbReference type="SAM" id="Coils"/>
    </source>
</evidence>
<feature type="compositionally biased region" description="Basic and acidic residues" evidence="2">
    <location>
        <begin position="73"/>
        <end position="92"/>
    </location>
</feature>
<dbReference type="CDD" id="cd14686">
    <property type="entry name" value="bZIP"/>
    <property type="match status" value="1"/>
</dbReference>
<feature type="region of interest" description="Disordered" evidence="2">
    <location>
        <begin position="73"/>
        <end position="101"/>
    </location>
</feature>
<feature type="coiled-coil region" evidence="1">
    <location>
        <begin position="259"/>
        <end position="330"/>
    </location>
</feature>
<evidence type="ECO:0000256" key="2">
    <source>
        <dbReference type="SAM" id="MobiDB-lite"/>
    </source>
</evidence>
<name>A0A8S3Z3Z2_9EUPU</name>
<feature type="coiled-coil region" evidence="1">
    <location>
        <begin position="107"/>
        <end position="176"/>
    </location>
</feature>
<comment type="caution">
    <text evidence="3">The sequence shown here is derived from an EMBL/GenBank/DDBJ whole genome shotgun (WGS) entry which is preliminary data.</text>
</comment>
<dbReference type="OrthoDB" id="289416at2759"/>
<dbReference type="AlphaFoldDB" id="A0A8S3Z3Z2"/>